<dbReference type="EMBL" id="JAOPGA020000481">
    <property type="protein sequence ID" value="KAL0478924.1"/>
    <property type="molecule type" value="Genomic_DNA"/>
</dbReference>
<dbReference type="FunFam" id="3.40.50.720:FF:000084">
    <property type="entry name" value="Short-chain dehydrogenase reductase"/>
    <property type="match status" value="1"/>
</dbReference>
<dbReference type="GO" id="GO:0016491">
    <property type="term" value="F:oxidoreductase activity"/>
    <property type="evidence" value="ECO:0007669"/>
    <property type="project" value="UniProtKB-KW"/>
</dbReference>
<accession>A0AAW2YP96</accession>
<evidence type="ECO:0000256" key="1">
    <source>
        <dbReference type="ARBA" id="ARBA00006484"/>
    </source>
</evidence>
<comment type="caution">
    <text evidence="3">The sequence shown here is derived from an EMBL/GenBank/DDBJ whole genome shotgun (WGS) entry which is preliminary data.</text>
</comment>
<dbReference type="PRINTS" id="PR00080">
    <property type="entry name" value="SDRFAMILY"/>
</dbReference>
<organism evidence="3 4">
    <name type="scientific">Acrasis kona</name>
    <dbReference type="NCBI Taxonomy" id="1008807"/>
    <lineage>
        <taxon>Eukaryota</taxon>
        <taxon>Discoba</taxon>
        <taxon>Heterolobosea</taxon>
        <taxon>Tetramitia</taxon>
        <taxon>Eutetramitia</taxon>
        <taxon>Acrasidae</taxon>
        <taxon>Acrasis</taxon>
    </lineage>
</organism>
<evidence type="ECO:0000313" key="3">
    <source>
        <dbReference type="EMBL" id="KAL0478924.1"/>
    </source>
</evidence>
<dbReference type="InterPro" id="IPR002347">
    <property type="entry name" value="SDR_fam"/>
</dbReference>
<dbReference type="NCBIfam" id="NF004203">
    <property type="entry name" value="PRK05653.2-4"/>
    <property type="match status" value="1"/>
</dbReference>
<dbReference type="AlphaFoldDB" id="A0AAW2YP96"/>
<dbReference type="PANTHER" id="PTHR24321">
    <property type="entry name" value="DEHYDROGENASES, SHORT CHAIN"/>
    <property type="match status" value="1"/>
</dbReference>
<dbReference type="InterPro" id="IPR036291">
    <property type="entry name" value="NAD(P)-bd_dom_sf"/>
</dbReference>
<keyword evidence="2" id="KW-0560">Oxidoreductase</keyword>
<protein>
    <submittedName>
        <fullName evidence="3">Uncharacterized protein</fullName>
    </submittedName>
</protein>
<proteinExistence type="inferred from homology"/>
<dbReference type="Gene3D" id="3.40.50.720">
    <property type="entry name" value="NAD(P)-binding Rossmann-like Domain"/>
    <property type="match status" value="1"/>
</dbReference>
<dbReference type="SUPFAM" id="SSF51735">
    <property type="entry name" value="NAD(P)-binding Rossmann-fold domains"/>
    <property type="match status" value="1"/>
</dbReference>
<evidence type="ECO:0000256" key="2">
    <source>
        <dbReference type="ARBA" id="ARBA00023002"/>
    </source>
</evidence>
<sequence>MSIRKTAIVTGGSSGIGIASAIRFAQKGYNVVITGRRQEKLDEAKSKIEAEANGGHVLTVQADMGEESDVRKCYNQVDEKFGRLDVIVANAGVNGTWASIEQMEVDDFDSTIKTNLRGTWLTIKFGLPLMKGKGIKGSIIVVASINGTRTFANTGATAYASSKAGQIAITKMLALELANHQIRVNAVCPGAIDTSIEENTTKVELDHIRIRAEFPDGVVPLTPDHKSGKSEQVADVIYFLASDQASHVTGTEMFVDGGESLIAI</sequence>
<dbReference type="Pfam" id="PF13561">
    <property type="entry name" value="adh_short_C2"/>
    <property type="match status" value="1"/>
</dbReference>
<gene>
    <name evidence="3" type="ORF">AKO1_007825</name>
</gene>
<dbReference type="PANTHER" id="PTHR24321:SF8">
    <property type="entry name" value="ESTRADIOL 17-BETA-DEHYDROGENASE 8-RELATED"/>
    <property type="match status" value="1"/>
</dbReference>
<comment type="similarity">
    <text evidence="1">Belongs to the short-chain dehydrogenases/reductases (SDR) family.</text>
</comment>
<reference evidence="3 4" key="1">
    <citation type="submission" date="2024-03" db="EMBL/GenBank/DDBJ databases">
        <title>The Acrasis kona genome and developmental transcriptomes reveal deep origins of eukaryotic multicellular pathways.</title>
        <authorList>
            <person name="Sheikh S."/>
            <person name="Fu C.-J."/>
            <person name="Brown M.W."/>
            <person name="Baldauf S.L."/>
        </authorList>
    </citation>
    <scope>NUCLEOTIDE SEQUENCE [LARGE SCALE GENOMIC DNA]</scope>
    <source>
        <strain evidence="3 4">ATCC MYA-3509</strain>
    </source>
</reference>
<dbReference type="CDD" id="cd05233">
    <property type="entry name" value="SDR_c"/>
    <property type="match status" value="1"/>
</dbReference>
<dbReference type="PRINTS" id="PR00081">
    <property type="entry name" value="GDHRDH"/>
</dbReference>
<evidence type="ECO:0000313" key="4">
    <source>
        <dbReference type="Proteomes" id="UP001431209"/>
    </source>
</evidence>
<dbReference type="Proteomes" id="UP001431209">
    <property type="component" value="Unassembled WGS sequence"/>
</dbReference>
<name>A0AAW2YP96_9EUKA</name>
<keyword evidence="4" id="KW-1185">Reference proteome</keyword>